<gene>
    <name evidence="2" type="ORF">HAQ05_26395</name>
</gene>
<comment type="caution">
    <text evidence="2">The sequence shown here is derived from an EMBL/GenBank/DDBJ whole genome shotgun (WGS) entry which is preliminary data.</text>
</comment>
<dbReference type="Pfam" id="PF01042">
    <property type="entry name" value="Ribonuc_L-PSP"/>
    <property type="match status" value="1"/>
</dbReference>
<keyword evidence="3" id="KW-1185">Reference proteome</keyword>
<reference evidence="2 3" key="1">
    <citation type="journal article" date="2020" name="Insects">
        <title>Bacteria Belonging to Pseudomonas typographi sp. nov. from the Bark Beetle Ips typographus Have Genomic Potential to Aid in the Host Ecology.</title>
        <authorList>
            <person name="Peral-Aranega E."/>
            <person name="Saati-Santamaria Z."/>
            <person name="Kolarik M."/>
            <person name="Rivas R."/>
            <person name="Garcia-Fraile P."/>
        </authorList>
    </citation>
    <scope>NUCLEOTIDE SEQUENCE [LARGE SCALE GENOMIC DNA]</scope>
    <source>
        <strain evidence="2 3">CA3A</strain>
    </source>
</reference>
<dbReference type="RefSeq" id="WP_190426873.1">
    <property type="nucleotide sequence ID" value="NZ_JAAOCA010000057.1"/>
</dbReference>
<evidence type="ECO:0000313" key="3">
    <source>
        <dbReference type="Proteomes" id="UP000805841"/>
    </source>
</evidence>
<dbReference type="CDD" id="cd00448">
    <property type="entry name" value="YjgF_YER057c_UK114_family"/>
    <property type="match status" value="1"/>
</dbReference>
<comment type="similarity">
    <text evidence="1">Belongs to the RutC family.</text>
</comment>
<dbReference type="InterPro" id="IPR035959">
    <property type="entry name" value="RutC-like_sf"/>
</dbReference>
<dbReference type="Gene3D" id="3.30.1330.40">
    <property type="entry name" value="RutC-like"/>
    <property type="match status" value="1"/>
</dbReference>
<dbReference type="EMBL" id="JAAOCA010000057">
    <property type="protein sequence ID" value="MBD1602214.1"/>
    <property type="molecule type" value="Genomic_DNA"/>
</dbReference>
<proteinExistence type="inferred from homology"/>
<dbReference type="InterPro" id="IPR006175">
    <property type="entry name" value="YjgF/YER057c/UK114"/>
</dbReference>
<evidence type="ECO:0000313" key="2">
    <source>
        <dbReference type="EMBL" id="MBD1602214.1"/>
    </source>
</evidence>
<dbReference type="Proteomes" id="UP000805841">
    <property type="component" value="Unassembled WGS sequence"/>
</dbReference>
<sequence>MTATKREIFVPGMGPPLSHYCDAVAFGDLLFVSGILPLDDQLNLVGGEDPQVQAKQVFTRLEQVLAAEGAAYADILKVTLFLTDVNDRAAINAVRKLYFGDSRPASTLVEVSGLITPGARLEVEAIARLQRT</sequence>
<dbReference type="PANTHER" id="PTHR11803">
    <property type="entry name" value="2-IMINOBUTANOATE/2-IMINOPROPANOATE DEAMINASE RIDA"/>
    <property type="match status" value="1"/>
</dbReference>
<dbReference type="SUPFAM" id="SSF55298">
    <property type="entry name" value="YjgF-like"/>
    <property type="match status" value="1"/>
</dbReference>
<evidence type="ECO:0000256" key="1">
    <source>
        <dbReference type="ARBA" id="ARBA00010552"/>
    </source>
</evidence>
<organism evidence="2 3">
    <name type="scientific">Pseudomonas typographi</name>
    <dbReference type="NCBI Taxonomy" id="2715964"/>
    <lineage>
        <taxon>Bacteria</taxon>
        <taxon>Pseudomonadati</taxon>
        <taxon>Pseudomonadota</taxon>
        <taxon>Gammaproteobacteria</taxon>
        <taxon>Pseudomonadales</taxon>
        <taxon>Pseudomonadaceae</taxon>
        <taxon>Pseudomonas</taxon>
    </lineage>
</organism>
<name>A0ABR7ZA79_9PSED</name>
<dbReference type="PANTHER" id="PTHR11803:SF58">
    <property type="entry name" value="PROTEIN HMF1-RELATED"/>
    <property type="match status" value="1"/>
</dbReference>
<protein>
    <submittedName>
        <fullName evidence="2">RidA family protein</fullName>
    </submittedName>
</protein>
<accession>A0ABR7ZA79</accession>